<dbReference type="Proteomes" id="UP001142325">
    <property type="component" value="Unassembled WGS sequence"/>
</dbReference>
<dbReference type="EMBL" id="BSET01000001">
    <property type="protein sequence ID" value="GLK00460.1"/>
    <property type="molecule type" value="Genomic_DNA"/>
</dbReference>
<accession>A0A9W6HQC9</accession>
<evidence type="ECO:0000313" key="2">
    <source>
        <dbReference type="Proteomes" id="UP001142325"/>
    </source>
</evidence>
<keyword evidence="2" id="KW-1185">Reference proteome</keyword>
<comment type="caution">
    <text evidence="1">The sequence shown here is derived from an EMBL/GenBank/DDBJ whole genome shotgun (WGS) entry which is preliminary data.</text>
</comment>
<dbReference type="PANTHER" id="PTHR34724:SF2">
    <property type="entry name" value="OS12G0596101 PROTEIN"/>
    <property type="match status" value="1"/>
</dbReference>
<evidence type="ECO:0000313" key="1">
    <source>
        <dbReference type="EMBL" id="GLK00460.1"/>
    </source>
</evidence>
<protein>
    <submittedName>
        <fullName evidence="1">Uncharacterized protein</fullName>
    </submittedName>
</protein>
<organism evidence="1 2">
    <name type="scientific">Microbacterium keratanolyticum</name>
    <dbReference type="NCBI Taxonomy" id="67574"/>
    <lineage>
        <taxon>Bacteria</taxon>
        <taxon>Bacillati</taxon>
        <taxon>Actinomycetota</taxon>
        <taxon>Actinomycetes</taxon>
        <taxon>Micrococcales</taxon>
        <taxon>Microbacteriaceae</taxon>
        <taxon>Microbacterium</taxon>
    </lineage>
</organism>
<dbReference type="AlphaFoldDB" id="A0A9W6HQC9"/>
<reference evidence="1" key="1">
    <citation type="journal article" date="2014" name="Int. J. Syst. Evol. Microbiol.">
        <title>Complete genome sequence of Corynebacterium casei LMG S-19264T (=DSM 44701T), isolated from a smear-ripened cheese.</title>
        <authorList>
            <consortium name="US DOE Joint Genome Institute (JGI-PGF)"/>
            <person name="Walter F."/>
            <person name="Albersmeier A."/>
            <person name="Kalinowski J."/>
            <person name="Ruckert C."/>
        </authorList>
    </citation>
    <scope>NUCLEOTIDE SEQUENCE</scope>
    <source>
        <strain evidence="1">VKM Ac-1958</strain>
    </source>
</reference>
<gene>
    <name evidence="1" type="ORF">GCM10017596_01750</name>
</gene>
<proteinExistence type="predicted"/>
<reference evidence="1" key="2">
    <citation type="submission" date="2023-01" db="EMBL/GenBank/DDBJ databases">
        <authorList>
            <person name="Sun Q."/>
            <person name="Evtushenko L."/>
        </authorList>
    </citation>
    <scope>NUCLEOTIDE SEQUENCE</scope>
    <source>
        <strain evidence="1">VKM Ac-1958</strain>
    </source>
</reference>
<sequence length="42" mass="4330">MCARVTCDICGKPTWDGCGQHIEEALVGVAEADRCPGHSAAA</sequence>
<dbReference type="PANTHER" id="PTHR34724">
    <property type="entry name" value="OS12G0596101 PROTEIN"/>
    <property type="match status" value="1"/>
</dbReference>
<name>A0A9W6HQC9_9MICO</name>